<keyword evidence="1" id="KW-0732">Signal</keyword>
<proteinExistence type="predicted"/>
<keyword evidence="3" id="KW-1185">Reference proteome</keyword>
<dbReference type="EMBL" id="JACVXC010000003">
    <property type="protein sequence ID" value="MBD0835690.1"/>
    <property type="molecule type" value="Genomic_DNA"/>
</dbReference>
<evidence type="ECO:0000313" key="2">
    <source>
        <dbReference type="EMBL" id="MBD0835690.1"/>
    </source>
</evidence>
<reference evidence="2" key="1">
    <citation type="journal article" date="2013" name="Int. J. Syst. Evol. Microbiol.">
        <title>Aestuariibaculum suncheonense gen. nov., sp. nov., a marine bacterium of the family Flavobacteriaceae isolated from a tidal flat and emended descriptions of the genera Gaetbulibacter and Tamlana.</title>
        <authorList>
            <person name="Jeong S.H."/>
            <person name="Park M.S."/>
            <person name="Jin H.M."/>
            <person name="Lee K."/>
            <person name="Park W."/>
            <person name="Jeon C.O."/>
        </authorList>
    </citation>
    <scope>NUCLEOTIDE SEQUENCE</scope>
    <source>
        <strain evidence="2">SC17</strain>
    </source>
</reference>
<sequence>MKSIYTLTLLLVFILMPMSEVSAQTSETDLIGTWKLNYENTLSKVSQAMRSKFDSLPAQARTKAELAYRDRLIYLKSDESFLMSLTDGKTVSGFWKFNEGANQLEVSTSRGKVFNYKARVLNSNTLILVIDPLNTSALFSEMEFTKIKN</sequence>
<reference evidence="2" key="2">
    <citation type="submission" date="2020-09" db="EMBL/GenBank/DDBJ databases">
        <authorList>
            <person name="Wu Z."/>
        </authorList>
    </citation>
    <scope>NUCLEOTIDE SEQUENCE</scope>
    <source>
        <strain evidence="2">SC17</strain>
    </source>
</reference>
<protein>
    <recommendedName>
        <fullName evidence="4">Lipocalin-like domain-containing protein</fullName>
    </recommendedName>
</protein>
<accession>A0A8J6Q9J0</accession>
<feature type="signal peptide" evidence="1">
    <location>
        <begin position="1"/>
        <end position="23"/>
    </location>
</feature>
<name>A0A8J6Q9J0_9FLAO</name>
<dbReference type="Proteomes" id="UP000602057">
    <property type="component" value="Unassembled WGS sequence"/>
</dbReference>
<dbReference type="AlphaFoldDB" id="A0A8J6Q9J0"/>
<evidence type="ECO:0000256" key="1">
    <source>
        <dbReference type="SAM" id="SignalP"/>
    </source>
</evidence>
<evidence type="ECO:0000313" key="3">
    <source>
        <dbReference type="Proteomes" id="UP000602057"/>
    </source>
</evidence>
<organism evidence="2 3">
    <name type="scientific">Aestuariibaculum suncheonense</name>
    <dbReference type="NCBI Taxonomy" id="1028745"/>
    <lineage>
        <taxon>Bacteria</taxon>
        <taxon>Pseudomonadati</taxon>
        <taxon>Bacteroidota</taxon>
        <taxon>Flavobacteriia</taxon>
        <taxon>Flavobacteriales</taxon>
        <taxon>Flavobacteriaceae</taxon>
    </lineage>
</organism>
<dbReference type="RefSeq" id="WP_188216178.1">
    <property type="nucleotide sequence ID" value="NZ_BAABGH010000011.1"/>
</dbReference>
<comment type="caution">
    <text evidence="2">The sequence shown here is derived from an EMBL/GenBank/DDBJ whole genome shotgun (WGS) entry which is preliminary data.</text>
</comment>
<gene>
    <name evidence="2" type="ORF">ICJ84_09595</name>
</gene>
<evidence type="ECO:0008006" key="4">
    <source>
        <dbReference type="Google" id="ProtNLM"/>
    </source>
</evidence>
<feature type="chain" id="PRO_5035152515" description="Lipocalin-like domain-containing protein" evidence="1">
    <location>
        <begin position="24"/>
        <end position="149"/>
    </location>
</feature>